<organism evidence="10 11">
    <name type="scientific">Monoraphidium neglectum</name>
    <dbReference type="NCBI Taxonomy" id="145388"/>
    <lineage>
        <taxon>Eukaryota</taxon>
        <taxon>Viridiplantae</taxon>
        <taxon>Chlorophyta</taxon>
        <taxon>core chlorophytes</taxon>
        <taxon>Chlorophyceae</taxon>
        <taxon>CS clade</taxon>
        <taxon>Sphaeropleales</taxon>
        <taxon>Selenastraceae</taxon>
        <taxon>Monoraphidium</taxon>
    </lineage>
</organism>
<accession>A0A0D2J1A8</accession>
<dbReference type="FunFam" id="2.40.50.140:FF:000047">
    <property type="entry name" value="tyrosine--tRNA ligase, cytoplasmic isoform X2"/>
    <property type="match status" value="1"/>
</dbReference>
<evidence type="ECO:0000256" key="7">
    <source>
        <dbReference type="PROSITE-ProRule" id="PRU00209"/>
    </source>
</evidence>
<sequence>MARTNSELLKNLGNFVNRTLMFVAKFCDGVVPAPHPEKGQAEVAELGALVDAKVQDYLAAMESRKLREAIRLAMAASTDANKFFTDTAVFRVIKTDPEHAGTLVAACLGMIRLLAALVAPYVPSLTDKILAQLALPQARAPAPRRTAPRRAGPRACDAALLSDELLAGAKAPHTLIAPGHRLGAPAPLIAEIPDDVIEGLRQRYGGKQDAAAGPGAEPAAASSSAAGGGAKGGKDAKATVAGGGKGGGKGDAAAGAGAKKGGGGGGGDKKDAPVDISRLDIRVGLIRKAWRHPDADSLYVEEIDVGEDQPRQVVSGLVKHIPEDEMQGRPVVVLCNLKPAAMRGVTSQAMVLAATHPESGKVELIQPPQGSKPGDRVTAAGYPGEPDELLNPKKKIFEAVQPDLATNADRVACYRGVPLATAAGPCTAASVAGGSIR</sequence>
<feature type="compositionally biased region" description="Gly residues" evidence="8">
    <location>
        <begin position="241"/>
        <end position="250"/>
    </location>
</feature>
<feature type="region of interest" description="Disordered" evidence="8">
    <location>
        <begin position="205"/>
        <end position="273"/>
    </location>
</feature>
<dbReference type="KEGG" id="mng:MNEG_14130"/>
<keyword evidence="5" id="KW-0648">Protein biosynthesis</keyword>
<evidence type="ECO:0000313" key="11">
    <source>
        <dbReference type="Proteomes" id="UP000054498"/>
    </source>
</evidence>
<dbReference type="Pfam" id="PF19303">
    <property type="entry name" value="Anticodon_3"/>
    <property type="match status" value="1"/>
</dbReference>
<keyword evidence="10" id="KW-0030">Aminoacyl-tRNA synthetase</keyword>
<dbReference type="AlphaFoldDB" id="A0A0D2J1A8"/>
<dbReference type="Gene3D" id="1.10.730.10">
    <property type="entry name" value="Isoleucyl-tRNA Synthetase, Domain 1"/>
    <property type="match status" value="1"/>
</dbReference>
<dbReference type="InterPro" id="IPR041872">
    <property type="entry name" value="Anticodon_Met"/>
</dbReference>
<dbReference type="SUPFAM" id="SSF47323">
    <property type="entry name" value="Anticodon-binding domain of a subclass of class I aminoacyl-tRNA synthetases"/>
    <property type="match status" value="1"/>
</dbReference>
<dbReference type="GO" id="GO:0005524">
    <property type="term" value="F:ATP binding"/>
    <property type="evidence" value="ECO:0007669"/>
    <property type="project" value="InterPro"/>
</dbReference>
<dbReference type="InterPro" id="IPR002547">
    <property type="entry name" value="tRNA-bd_dom"/>
</dbReference>
<evidence type="ECO:0000256" key="2">
    <source>
        <dbReference type="ARBA" id="ARBA00022490"/>
    </source>
</evidence>
<dbReference type="GeneID" id="25731662"/>
<evidence type="ECO:0000313" key="10">
    <source>
        <dbReference type="EMBL" id="KIY93832.1"/>
    </source>
</evidence>
<dbReference type="GO" id="GO:0005829">
    <property type="term" value="C:cytosol"/>
    <property type="evidence" value="ECO:0007669"/>
    <property type="project" value="TreeGrafter"/>
</dbReference>
<dbReference type="GO" id="GO:0004825">
    <property type="term" value="F:methionine-tRNA ligase activity"/>
    <property type="evidence" value="ECO:0007669"/>
    <property type="project" value="UniProtKB-EC"/>
</dbReference>
<comment type="catalytic activity">
    <reaction evidence="6">
        <text>tRNA(Met) + L-methionine + ATP = L-methionyl-tRNA(Met) + AMP + diphosphate</text>
        <dbReference type="Rhea" id="RHEA:13481"/>
        <dbReference type="Rhea" id="RHEA-COMP:9667"/>
        <dbReference type="Rhea" id="RHEA-COMP:9698"/>
        <dbReference type="ChEBI" id="CHEBI:30616"/>
        <dbReference type="ChEBI" id="CHEBI:33019"/>
        <dbReference type="ChEBI" id="CHEBI:57844"/>
        <dbReference type="ChEBI" id="CHEBI:78442"/>
        <dbReference type="ChEBI" id="CHEBI:78530"/>
        <dbReference type="ChEBI" id="CHEBI:456215"/>
        <dbReference type="EC" id="6.1.1.10"/>
    </reaction>
</comment>
<dbReference type="GO" id="GO:0006431">
    <property type="term" value="P:methionyl-tRNA aminoacylation"/>
    <property type="evidence" value="ECO:0007669"/>
    <property type="project" value="TreeGrafter"/>
</dbReference>
<evidence type="ECO:0000256" key="5">
    <source>
        <dbReference type="ARBA" id="ARBA00022917"/>
    </source>
</evidence>
<dbReference type="EC" id="6.1.1.10" evidence="10"/>
<protein>
    <submittedName>
        <fullName evidence="10">Methionyl-tRNA synthetase</fullName>
        <ecNumber evidence="10">6.1.1.10</ecNumber>
    </submittedName>
</protein>
<dbReference type="InterPro" id="IPR012340">
    <property type="entry name" value="NA-bd_OB-fold"/>
</dbReference>
<evidence type="ECO:0000256" key="1">
    <source>
        <dbReference type="ARBA" id="ARBA00004496"/>
    </source>
</evidence>
<dbReference type="InterPro" id="IPR009080">
    <property type="entry name" value="tRNAsynth_Ia_anticodon-bd"/>
</dbReference>
<name>A0A0D2J1A8_9CHLO</name>
<keyword evidence="2" id="KW-0963">Cytoplasm</keyword>
<dbReference type="Pfam" id="PF01588">
    <property type="entry name" value="tRNA_bind"/>
    <property type="match status" value="1"/>
</dbReference>
<dbReference type="CDD" id="cd07957">
    <property type="entry name" value="Anticodon_Ia_Met"/>
    <property type="match status" value="1"/>
</dbReference>
<dbReference type="GO" id="GO:0000049">
    <property type="term" value="F:tRNA binding"/>
    <property type="evidence" value="ECO:0007669"/>
    <property type="project" value="UniProtKB-UniRule"/>
</dbReference>
<dbReference type="InterPro" id="IPR023458">
    <property type="entry name" value="Met-tRNA_ligase_1"/>
</dbReference>
<proteinExistence type="predicted"/>
<dbReference type="Gene3D" id="2.40.50.140">
    <property type="entry name" value="Nucleic acid-binding proteins"/>
    <property type="match status" value="1"/>
</dbReference>
<dbReference type="CDD" id="cd02799">
    <property type="entry name" value="tRNA_bind_EMAP-II_like"/>
    <property type="match status" value="1"/>
</dbReference>
<keyword evidence="10" id="KW-0436">Ligase</keyword>
<reference evidence="10 11" key="1">
    <citation type="journal article" date="2013" name="BMC Genomics">
        <title>Reconstruction of the lipid metabolism for the microalga Monoraphidium neglectum from its genome sequence reveals characteristics suitable for biofuel production.</title>
        <authorList>
            <person name="Bogen C."/>
            <person name="Al-Dilaimi A."/>
            <person name="Albersmeier A."/>
            <person name="Wichmann J."/>
            <person name="Grundmann M."/>
            <person name="Rupp O."/>
            <person name="Lauersen K.J."/>
            <person name="Blifernez-Klassen O."/>
            <person name="Kalinowski J."/>
            <person name="Goesmann A."/>
            <person name="Mussgnug J.H."/>
            <person name="Kruse O."/>
        </authorList>
    </citation>
    <scope>NUCLEOTIDE SEQUENCE [LARGE SCALE GENOMIC DNA]</scope>
    <source>
        <strain evidence="10 11">SAG 48.87</strain>
    </source>
</reference>
<dbReference type="SUPFAM" id="SSF50249">
    <property type="entry name" value="Nucleic acid-binding proteins"/>
    <property type="match status" value="1"/>
</dbReference>
<evidence type="ECO:0000256" key="4">
    <source>
        <dbReference type="ARBA" id="ARBA00022884"/>
    </source>
</evidence>
<keyword evidence="4 7" id="KW-0694">RNA-binding</keyword>
<dbReference type="EMBL" id="KK104494">
    <property type="protein sequence ID" value="KIY93832.1"/>
    <property type="molecule type" value="Genomic_DNA"/>
</dbReference>
<evidence type="ECO:0000256" key="6">
    <source>
        <dbReference type="ARBA" id="ARBA00047364"/>
    </source>
</evidence>
<dbReference type="STRING" id="145388.A0A0D2J1A8"/>
<keyword evidence="3 7" id="KW-0820">tRNA-binding</keyword>
<feature type="domain" description="TRNA-binding" evidence="9">
    <location>
        <begin position="275"/>
        <end position="378"/>
    </location>
</feature>
<feature type="compositionally biased region" description="Low complexity" evidence="8">
    <location>
        <begin position="209"/>
        <end position="225"/>
    </location>
</feature>
<dbReference type="PANTHER" id="PTHR45765">
    <property type="entry name" value="METHIONINE--TRNA LIGASE"/>
    <property type="match status" value="1"/>
</dbReference>
<evidence type="ECO:0000256" key="8">
    <source>
        <dbReference type="SAM" id="MobiDB-lite"/>
    </source>
</evidence>
<dbReference type="Proteomes" id="UP000054498">
    <property type="component" value="Unassembled WGS sequence"/>
</dbReference>
<gene>
    <name evidence="10" type="ORF">MNEG_14130</name>
</gene>
<dbReference type="RefSeq" id="XP_013892852.1">
    <property type="nucleotide sequence ID" value="XM_014037398.1"/>
</dbReference>
<evidence type="ECO:0000259" key="9">
    <source>
        <dbReference type="PROSITE" id="PS50886"/>
    </source>
</evidence>
<comment type="subcellular location">
    <subcellularLocation>
        <location evidence="1">Cytoplasm</location>
    </subcellularLocation>
</comment>
<dbReference type="GO" id="GO:0017101">
    <property type="term" value="C:aminoacyl-tRNA synthetase multienzyme complex"/>
    <property type="evidence" value="ECO:0007669"/>
    <property type="project" value="TreeGrafter"/>
</dbReference>
<keyword evidence="11" id="KW-1185">Reference proteome</keyword>
<dbReference type="OrthoDB" id="5844513at2759"/>
<dbReference type="PANTHER" id="PTHR45765:SF1">
    <property type="entry name" value="METHIONINE--TRNA LIGASE, CYTOPLASMIC"/>
    <property type="match status" value="1"/>
</dbReference>
<dbReference type="PROSITE" id="PS50886">
    <property type="entry name" value="TRBD"/>
    <property type="match status" value="1"/>
</dbReference>
<evidence type="ECO:0000256" key="3">
    <source>
        <dbReference type="ARBA" id="ARBA00022555"/>
    </source>
</evidence>